<evidence type="ECO:0000256" key="10">
    <source>
        <dbReference type="PROSITE-ProRule" id="PRU10141"/>
    </source>
</evidence>
<feature type="domain" description="Protein kinase" evidence="12">
    <location>
        <begin position="108"/>
        <end position="446"/>
    </location>
</feature>
<keyword evidence="6" id="KW-0418">Kinase</keyword>
<evidence type="ECO:0000313" key="15">
    <source>
        <dbReference type="Proteomes" id="UP000326939"/>
    </source>
</evidence>
<gene>
    <name evidence="14" type="ORF">DKX38_002713</name>
</gene>
<dbReference type="GO" id="GO:0007010">
    <property type="term" value="P:cytoskeleton organization"/>
    <property type="evidence" value="ECO:0007669"/>
    <property type="project" value="UniProtKB-ARBA"/>
</dbReference>
<feature type="region of interest" description="Disordered" evidence="11">
    <location>
        <begin position="1"/>
        <end position="35"/>
    </location>
</feature>
<evidence type="ECO:0000256" key="6">
    <source>
        <dbReference type="ARBA" id="ARBA00022777"/>
    </source>
</evidence>
<accession>A0A5N5NMU3</accession>
<evidence type="ECO:0000256" key="3">
    <source>
        <dbReference type="ARBA" id="ARBA00022553"/>
    </source>
</evidence>
<comment type="catalytic activity">
    <reaction evidence="8">
        <text>L-threonyl-[protein] + ATP = O-phospho-L-threonyl-[protein] + ADP + H(+)</text>
        <dbReference type="Rhea" id="RHEA:46608"/>
        <dbReference type="Rhea" id="RHEA-COMP:11060"/>
        <dbReference type="Rhea" id="RHEA-COMP:11605"/>
        <dbReference type="ChEBI" id="CHEBI:15378"/>
        <dbReference type="ChEBI" id="CHEBI:30013"/>
        <dbReference type="ChEBI" id="CHEBI:30616"/>
        <dbReference type="ChEBI" id="CHEBI:61977"/>
        <dbReference type="ChEBI" id="CHEBI:456216"/>
        <dbReference type="EC" id="2.7.11.1"/>
    </reaction>
</comment>
<dbReference type="InterPro" id="IPR011009">
    <property type="entry name" value="Kinase-like_dom_sf"/>
</dbReference>
<feature type="region of interest" description="Disordered" evidence="11">
    <location>
        <begin position="52"/>
        <end position="78"/>
    </location>
</feature>
<evidence type="ECO:0000256" key="2">
    <source>
        <dbReference type="ARBA" id="ARBA00022527"/>
    </source>
</evidence>
<keyword evidence="2" id="KW-0723">Serine/threonine-protein kinase</keyword>
<evidence type="ECO:0000256" key="5">
    <source>
        <dbReference type="ARBA" id="ARBA00022741"/>
    </source>
</evidence>
<comment type="catalytic activity">
    <reaction evidence="9">
        <text>L-seryl-[protein] + ATP = O-phospho-L-seryl-[protein] + ADP + H(+)</text>
        <dbReference type="Rhea" id="RHEA:17989"/>
        <dbReference type="Rhea" id="RHEA-COMP:9863"/>
        <dbReference type="Rhea" id="RHEA-COMP:11604"/>
        <dbReference type="ChEBI" id="CHEBI:15378"/>
        <dbReference type="ChEBI" id="CHEBI:29999"/>
        <dbReference type="ChEBI" id="CHEBI:30616"/>
        <dbReference type="ChEBI" id="CHEBI:83421"/>
        <dbReference type="ChEBI" id="CHEBI:456216"/>
        <dbReference type="EC" id="2.7.11.1"/>
    </reaction>
</comment>
<dbReference type="PANTHER" id="PTHR22988">
    <property type="entry name" value="MYOTONIC DYSTROPHY S/T KINASE-RELATED"/>
    <property type="match status" value="1"/>
</dbReference>
<sequence length="959" mass="108404">MDGDDGTVRLGALNLKPDHSGFDSGPDVSVSSPVTRQKAAAAKQFIENHYKNHLQGLQDRKERRRALQRRAQEAQVSNEEQEEMLRNLERRETEYMRLQRRKIGIDDFEQLTVIGKGAFGEVRLCRAKDTGEIFAMKKLKKSEMLSRGQVEHVRSERNLLAEVDSRCIVKLFYSFQDSEFLYLIMEYLPGGDIMTLLMREDILSEDVARFYIAESILAIQSIHQHNYVHRCVDPVHVQIGMPVFGPVSLTRHIGTSELNLQLHRDIKPDNLILDKNGHLKLSDFGLCKPLDDKYSNLLENENISTQEGINESEEHSASDKPPWLMPKEKLQQWKRNRRALAYSTVGTLDYMAPEVLLKKGYGIECDWWSLGAIMYEMLIGYPPFCSDEPRITCRKIINWKTCLKFPEEPKISSVAKDLICHLLCDVETRLGTRGVEELKDMVHPWFRSTQWDFLYELEAAYKPTVNGDLDTRNFEKFADVKTDTISSQPLHIFFGPVLVLLAPPVLIDGVASSEQGLTVMLKVFKNKKFSSYALAEVCQVGRPTIHSTKCRALEEVCFSWSMVQMLTSKDTNFIGFTFTKSDVLKSMQSSGTDMKLNDSPKAPSLISLLGTITFPSMIKTNRESCGIVAPLAKGKVYSRLKSELEDMNKDTQVNSSIQFGNNSLVACFHLTRVRARDSESRTGSESSGLTGHESDELAQQDSPRIESMSSEWTDEKHSLYLKSMEASFVNQLYNSIDILGWPSQKERSVPNFSGEANCSPSCTRQYKVRQHGSWKKIKFGRPESQRSTAKDCRGFLTSPWIQYFTPARKSEGATAPALQECAIRRRAINFNGKKAVLCCPATNSKLSPFGNSFSSHRDLVESNTGVLKMFQVLILEEKEYKTIECFKHLRFAIELNGIFIILVEMSGQNFVDEDIEGVKASSSFSSKRVKTDPSSSDQVVPHSNPPAAEEVTECISAAK</sequence>
<feature type="region of interest" description="Disordered" evidence="11">
    <location>
        <begin position="677"/>
        <end position="710"/>
    </location>
</feature>
<keyword evidence="5 10" id="KW-0547">Nucleotide-binding</keyword>
<comment type="caution">
    <text evidence="14">The sequence shown here is derived from an EMBL/GenBank/DDBJ whole genome shotgun (WGS) entry which is preliminary data.</text>
</comment>
<dbReference type="Gene3D" id="3.30.200.20">
    <property type="entry name" value="Phosphorylase Kinase, domain 1"/>
    <property type="match status" value="1"/>
</dbReference>
<dbReference type="CDD" id="cd21742">
    <property type="entry name" value="MobB_NDR_LATS-like"/>
    <property type="match status" value="1"/>
</dbReference>
<evidence type="ECO:0000256" key="8">
    <source>
        <dbReference type="ARBA" id="ARBA00047899"/>
    </source>
</evidence>
<dbReference type="InterPro" id="IPR059233">
    <property type="entry name" value="MobB_NdrA/B/Cbk1"/>
</dbReference>
<keyword evidence="4" id="KW-0808">Transferase</keyword>
<dbReference type="GO" id="GO:0005524">
    <property type="term" value="F:ATP binding"/>
    <property type="evidence" value="ECO:0007669"/>
    <property type="project" value="UniProtKB-UniRule"/>
</dbReference>
<dbReference type="InterPro" id="IPR000719">
    <property type="entry name" value="Prot_kinase_dom"/>
</dbReference>
<feature type="compositionally biased region" description="Polar residues" evidence="11">
    <location>
        <begin position="697"/>
        <end position="710"/>
    </location>
</feature>
<dbReference type="SUPFAM" id="SSF56112">
    <property type="entry name" value="Protein kinase-like (PK-like)"/>
    <property type="match status" value="2"/>
</dbReference>
<organism evidence="14 15">
    <name type="scientific">Salix brachista</name>
    <dbReference type="NCBI Taxonomy" id="2182728"/>
    <lineage>
        <taxon>Eukaryota</taxon>
        <taxon>Viridiplantae</taxon>
        <taxon>Streptophyta</taxon>
        <taxon>Embryophyta</taxon>
        <taxon>Tracheophyta</taxon>
        <taxon>Spermatophyta</taxon>
        <taxon>Magnoliopsida</taxon>
        <taxon>eudicotyledons</taxon>
        <taxon>Gunneridae</taxon>
        <taxon>Pentapetalae</taxon>
        <taxon>rosids</taxon>
        <taxon>fabids</taxon>
        <taxon>Malpighiales</taxon>
        <taxon>Salicaceae</taxon>
        <taxon>Saliceae</taxon>
        <taxon>Salix</taxon>
    </lineage>
</organism>
<proteinExistence type="predicted"/>
<dbReference type="FunFam" id="3.30.200.20:FF:000102">
    <property type="entry name" value="Non-specific serine/threonine protein kinase"/>
    <property type="match status" value="1"/>
</dbReference>
<dbReference type="InterPro" id="IPR050839">
    <property type="entry name" value="Rho-assoc_Ser/Thr_Kinase"/>
</dbReference>
<feature type="binding site" evidence="10">
    <location>
        <position position="137"/>
    </location>
    <ligand>
        <name>ATP</name>
        <dbReference type="ChEBI" id="CHEBI:30616"/>
    </ligand>
</feature>
<dbReference type="AlphaFoldDB" id="A0A5N5NMU3"/>
<evidence type="ECO:0000256" key="4">
    <source>
        <dbReference type="ARBA" id="ARBA00022679"/>
    </source>
</evidence>
<evidence type="ECO:0000256" key="1">
    <source>
        <dbReference type="ARBA" id="ARBA00012513"/>
    </source>
</evidence>
<evidence type="ECO:0000313" key="14">
    <source>
        <dbReference type="EMBL" id="KAB5568920.1"/>
    </source>
</evidence>
<evidence type="ECO:0000256" key="11">
    <source>
        <dbReference type="SAM" id="MobiDB-lite"/>
    </source>
</evidence>
<evidence type="ECO:0000256" key="7">
    <source>
        <dbReference type="ARBA" id="ARBA00022840"/>
    </source>
</evidence>
<evidence type="ECO:0000256" key="9">
    <source>
        <dbReference type="ARBA" id="ARBA00048679"/>
    </source>
</evidence>
<dbReference type="Pfam" id="PF00069">
    <property type="entry name" value="Pkinase"/>
    <property type="match status" value="3"/>
</dbReference>
<dbReference type="InterPro" id="IPR000961">
    <property type="entry name" value="AGC-kinase_C"/>
</dbReference>
<feature type="domain" description="AGC-kinase C-terminal" evidence="13">
    <location>
        <begin position="447"/>
        <end position="588"/>
    </location>
</feature>
<reference evidence="15" key="1">
    <citation type="journal article" date="2019" name="Gigascience">
        <title>De novo genome assembly of the endangered Acer yangbiense, a plant species with extremely small populations endemic to Yunnan Province, China.</title>
        <authorList>
            <person name="Yang J."/>
            <person name="Wariss H.M."/>
            <person name="Tao L."/>
            <person name="Zhang R."/>
            <person name="Yun Q."/>
            <person name="Hollingsworth P."/>
            <person name="Dao Z."/>
            <person name="Luo G."/>
            <person name="Guo H."/>
            <person name="Ma Y."/>
            <person name="Sun W."/>
        </authorList>
    </citation>
    <scope>NUCLEOTIDE SEQUENCE [LARGE SCALE GENOMIC DNA]</scope>
    <source>
        <strain evidence="15">cv. br00</strain>
    </source>
</reference>
<dbReference type="Proteomes" id="UP000326939">
    <property type="component" value="Chromosome 2"/>
</dbReference>
<evidence type="ECO:0000259" key="13">
    <source>
        <dbReference type="PROSITE" id="PS51285"/>
    </source>
</evidence>
<keyword evidence="7 10" id="KW-0067">ATP-binding</keyword>
<dbReference type="PROSITE" id="PS51285">
    <property type="entry name" value="AGC_KINASE_CTER"/>
    <property type="match status" value="1"/>
</dbReference>
<feature type="compositionally biased region" description="Low complexity" evidence="11">
    <location>
        <begin position="22"/>
        <end position="33"/>
    </location>
</feature>
<dbReference type="EC" id="2.7.11.1" evidence="1"/>
<feature type="compositionally biased region" description="Polar residues" evidence="11">
    <location>
        <begin position="923"/>
        <end position="938"/>
    </location>
</feature>
<dbReference type="PANTHER" id="PTHR22988:SF76">
    <property type="entry name" value="CHROMOSOME UNDETERMINED SCAFFOLD_135, WHOLE GENOME SHOTGUN SEQUENCE"/>
    <property type="match status" value="1"/>
</dbReference>
<dbReference type="InterPro" id="IPR017441">
    <property type="entry name" value="Protein_kinase_ATP_BS"/>
</dbReference>
<name>A0A5N5NMU3_9ROSI</name>
<dbReference type="FunFam" id="1.10.510.10:FF:000024">
    <property type="entry name" value="Probable serine/threonine-protein kinase cot-1"/>
    <property type="match status" value="1"/>
</dbReference>
<dbReference type="PROSITE" id="PS00107">
    <property type="entry name" value="PROTEIN_KINASE_ATP"/>
    <property type="match status" value="1"/>
</dbReference>
<keyword evidence="15" id="KW-1185">Reference proteome</keyword>
<dbReference type="Gene3D" id="1.10.510.10">
    <property type="entry name" value="Transferase(Phosphotransferase) domain 1"/>
    <property type="match status" value="1"/>
</dbReference>
<feature type="region of interest" description="Disordered" evidence="11">
    <location>
        <begin position="923"/>
        <end position="959"/>
    </location>
</feature>
<dbReference type="EMBL" id="VDCV01000002">
    <property type="protein sequence ID" value="KAB5568920.1"/>
    <property type="molecule type" value="Genomic_DNA"/>
</dbReference>
<dbReference type="PROSITE" id="PS50011">
    <property type="entry name" value="PROTEIN_KINASE_DOM"/>
    <property type="match status" value="1"/>
</dbReference>
<evidence type="ECO:0000259" key="12">
    <source>
        <dbReference type="PROSITE" id="PS50011"/>
    </source>
</evidence>
<dbReference type="SMART" id="SM00220">
    <property type="entry name" value="S_TKc"/>
    <property type="match status" value="1"/>
</dbReference>
<keyword evidence="3" id="KW-0597">Phosphoprotein</keyword>
<dbReference type="GO" id="GO:0004674">
    <property type="term" value="F:protein serine/threonine kinase activity"/>
    <property type="evidence" value="ECO:0007669"/>
    <property type="project" value="UniProtKB-KW"/>
</dbReference>
<protein>
    <recommendedName>
        <fullName evidence="1">non-specific serine/threonine protein kinase</fullName>
        <ecNumber evidence="1">2.7.11.1</ecNumber>
    </recommendedName>
</protein>